<evidence type="ECO:0000259" key="2">
    <source>
        <dbReference type="Pfam" id="PF02518"/>
    </source>
</evidence>
<feature type="transmembrane region" description="Helical" evidence="1">
    <location>
        <begin position="125"/>
        <end position="146"/>
    </location>
</feature>
<dbReference type="AlphaFoldDB" id="A0A8S1JS92"/>
<feature type="transmembrane region" description="Helical" evidence="1">
    <location>
        <begin position="83"/>
        <end position="105"/>
    </location>
</feature>
<sequence>MEETDALIKSSEPQHKRNVIQALINEYKIMYAGLQNQEYLDYCFVKGASGQTVPLALLLPVGLFLGTVNILSKAMTNIIEGDYIMTNFVQVILQICGLCIVLYLLLKACEVIPKKIQNPLLFGRVTTYVFMCLLIAMGILVVERIVEGQARTYHTSQFWVVFALIIWQKILVLFIYDYKVRFAAFLFLYTYYAFRVSGEQFRWAYNLLKASVYIVLELVMVIDRELKNYADYQLENNMHTKQVLEEVVPPMRMFQQQFLLESYLKVFPVVIFDQTKELLNISTETLKLLGQTDLFQAEKQLRKMEIVEVFNKKEQVSVKEMTVKLTRQAKFGSTCGVNEKGDLLHSLINGPALQQLRTQQQTDQPRLQTQGQLEQLLNDLIKGDQEYLKGLLVLKLSKEKQYYFSFHLIRNNKIYLFLDDVSEIMKMQMKNQDEISEPKDNRDINILLSQIRQISTLKSYPIPTKISNIELKSCYLESNQLRINYDKINFDQMVINLQEYYNHRIPTIKFSIKNQVKLTTNFFNDEERIRQIIDIIMENSIEQTKDGFIGITFENDPRSNCIQVSIQDTGIGLNLDKIKDESGNKMSGLFIANYLTKILGVSFFNKKINGFIANRGLRIITTQEYGTKISFTLRNMLIDQNNTFFLIDENLEDDDQNQDEIIERYLIEEQTQYLNRLKKPIKYIVMKNEEKKVVQILEDRIVKRPQLKGMMKLQESGRLKSLTNQIEQIQIPQEKCICETPLIVNSDYYFSTVLKEFNFQIVTESEALKLINIKLKENPCIQKGCIAFNKIYINCSNPKVNYDDLVKKLLILNKQLNIIVLQYLPWGEQQPNITYYQMPTKLDIIFK</sequence>
<dbReference type="InterPro" id="IPR003594">
    <property type="entry name" value="HATPase_dom"/>
</dbReference>
<feature type="domain" description="Histidine kinase/HSP90-like ATPase" evidence="2">
    <location>
        <begin position="524"/>
        <end position="633"/>
    </location>
</feature>
<feature type="transmembrane region" description="Helical" evidence="1">
    <location>
        <begin position="52"/>
        <end position="71"/>
    </location>
</feature>
<name>A0A8S1JS92_9CILI</name>
<dbReference type="Proteomes" id="UP000692954">
    <property type="component" value="Unassembled WGS sequence"/>
</dbReference>
<keyword evidence="1" id="KW-0812">Transmembrane</keyword>
<dbReference type="EMBL" id="CAJJDN010000001">
    <property type="protein sequence ID" value="CAD8045483.1"/>
    <property type="molecule type" value="Genomic_DNA"/>
</dbReference>
<organism evidence="3 4">
    <name type="scientific">Paramecium sonneborni</name>
    <dbReference type="NCBI Taxonomy" id="65129"/>
    <lineage>
        <taxon>Eukaryota</taxon>
        <taxon>Sar</taxon>
        <taxon>Alveolata</taxon>
        <taxon>Ciliophora</taxon>
        <taxon>Intramacronucleata</taxon>
        <taxon>Oligohymenophorea</taxon>
        <taxon>Peniculida</taxon>
        <taxon>Parameciidae</taxon>
        <taxon>Paramecium</taxon>
    </lineage>
</organism>
<accession>A0A8S1JS92</accession>
<feature type="transmembrane region" description="Helical" evidence="1">
    <location>
        <begin position="158"/>
        <end position="176"/>
    </location>
</feature>
<gene>
    <name evidence="3" type="ORF">PSON_ATCC_30995.1.T0010069</name>
</gene>
<evidence type="ECO:0000313" key="3">
    <source>
        <dbReference type="EMBL" id="CAD8045483.1"/>
    </source>
</evidence>
<proteinExistence type="predicted"/>
<evidence type="ECO:0000313" key="4">
    <source>
        <dbReference type="Proteomes" id="UP000692954"/>
    </source>
</evidence>
<reference evidence="3" key="1">
    <citation type="submission" date="2021-01" db="EMBL/GenBank/DDBJ databases">
        <authorList>
            <consortium name="Genoscope - CEA"/>
            <person name="William W."/>
        </authorList>
    </citation>
    <scope>NUCLEOTIDE SEQUENCE</scope>
</reference>
<comment type="caution">
    <text evidence="3">The sequence shown here is derived from an EMBL/GenBank/DDBJ whole genome shotgun (WGS) entry which is preliminary data.</text>
</comment>
<keyword evidence="1" id="KW-1133">Transmembrane helix</keyword>
<dbReference type="OrthoDB" id="297825at2759"/>
<keyword evidence="1" id="KW-0472">Membrane</keyword>
<protein>
    <recommendedName>
        <fullName evidence="2">Histidine kinase/HSP90-like ATPase domain-containing protein</fullName>
    </recommendedName>
</protein>
<keyword evidence="4" id="KW-1185">Reference proteome</keyword>
<dbReference type="Pfam" id="PF02518">
    <property type="entry name" value="HATPase_c"/>
    <property type="match status" value="1"/>
</dbReference>
<evidence type="ECO:0000256" key="1">
    <source>
        <dbReference type="SAM" id="Phobius"/>
    </source>
</evidence>